<protein>
    <recommendedName>
        <fullName evidence="6">FZ domain-containing protein</fullName>
    </recommendedName>
</protein>
<comment type="caution">
    <text evidence="4">The sequence shown here is derived from an EMBL/GenBank/DDBJ whole genome shotgun (WGS) entry which is preliminary data.</text>
</comment>
<keyword evidence="2" id="KW-0812">Transmembrane</keyword>
<feature type="region of interest" description="Disordered" evidence="1">
    <location>
        <begin position="549"/>
        <end position="581"/>
    </location>
</feature>
<feature type="transmembrane region" description="Helical" evidence="2">
    <location>
        <begin position="265"/>
        <end position="290"/>
    </location>
</feature>
<keyword evidence="5" id="KW-1185">Reference proteome</keyword>
<evidence type="ECO:0000256" key="1">
    <source>
        <dbReference type="SAM" id="MobiDB-lite"/>
    </source>
</evidence>
<evidence type="ECO:0000256" key="2">
    <source>
        <dbReference type="SAM" id="Phobius"/>
    </source>
</evidence>
<dbReference type="Proteomes" id="UP000735302">
    <property type="component" value="Unassembled WGS sequence"/>
</dbReference>
<reference evidence="4 5" key="1">
    <citation type="journal article" date="2021" name="Elife">
        <title>Chloroplast acquisition without the gene transfer in kleptoplastic sea slugs, Plakobranchus ocellatus.</title>
        <authorList>
            <person name="Maeda T."/>
            <person name="Takahashi S."/>
            <person name="Yoshida T."/>
            <person name="Shimamura S."/>
            <person name="Takaki Y."/>
            <person name="Nagai Y."/>
            <person name="Toyoda A."/>
            <person name="Suzuki Y."/>
            <person name="Arimoto A."/>
            <person name="Ishii H."/>
            <person name="Satoh N."/>
            <person name="Nishiyama T."/>
            <person name="Hasebe M."/>
            <person name="Maruyama T."/>
            <person name="Minagawa J."/>
            <person name="Obokata J."/>
            <person name="Shigenobu S."/>
        </authorList>
    </citation>
    <scope>NUCLEOTIDE SEQUENCE [LARGE SCALE GENOMIC DNA]</scope>
</reference>
<accession>A0AAV4AHY5</accession>
<organism evidence="4 5">
    <name type="scientific">Plakobranchus ocellatus</name>
    <dbReference type="NCBI Taxonomy" id="259542"/>
    <lineage>
        <taxon>Eukaryota</taxon>
        <taxon>Metazoa</taxon>
        <taxon>Spiralia</taxon>
        <taxon>Lophotrochozoa</taxon>
        <taxon>Mollusca</taxon>
        <taxon>Gastropoda</taxon>
        <taxon>Heterobranchia</taxon>
        <taxon>Euthyneura</taxon>
        <taxon>Panpulmonata</taxon>
        <taxon>Sacoglossa</taxon>
        <taxon>Placobranchoidea</taxon>
        <taxon>Plakobranchidae</taxon>
        <taxon>Plakobranchus</taxon>
    </lineage>
</organism>
<proteinExistence type="predicted"/>
<keyword evidence="3" id="KW-0732">Signal</keyword>
<feature type="chain" id="PRO_5043842405" description="FZ domain-containing protein" evidence="3">
    <location>
        <begin position="30"/>
        <end position="661"/>
    </location>
</feature>
<name>A0AAV4AHY5_9GAST</name>
<evidence type="ECO:0008006" key="6">
    <source>
        <dbReference type="Google" id="ProtNLM"/>
    </source>
</evidence>
<feature type="compositionally biased region" description="Polar residues" evidence="1">
    <location>
        <begin position="318"/>
        <end position="332"/>
    </location>
</feature>
<evidence type="ECO:0000256" key="3">
    <source>
        <dbReference type="SAM" id="SignalP"/>
    </source>
</evidence>
<keyword evidence="2" id="KW-1133">Transmembrane helix</keyword>
<dbReference type="AlphaFoldDB" id="A0AAV4AHY5"/>
<dbReference type="EMBL" id="BLXT01003924">
    <property type="protein sequence ID" value="GFO07941.1"/>
    <property type="molecule type" value="Genomic_DNA"/>
</dbReference>
<evidence type="ECO:0000313" key="4">
    <source>
        <dbReference type="EMBL" id="GFO07941.1"/>
    </source>
</evidence>
<evidence type="ECO:0000313" key="5">
    <source>
        <dbReference type="Proteomes" id="UP000735302"/>
    </source>
</evidence>
<gene>
    <name evidence="4" type="ORF">PoB_003444600</name>
</gene>
<feature type="region of interest" description="Disordered" evidence="1">
    <location>
        <begin position="378"/>
        <end position="409"/>
    </location>
</feature>
<sequence length="661" mass="72779">MGEAKLFQLLSTRIQVVLVLSFITPGCSGGTTTHASTYPFSETTSISTTRAVITLNPHSYKRTTASKVDTNLGGGSSMSSTGAADVRPDSEIRFGNFFYVIFPDDLSSQFLSCLCDPESVRCLVAYKFRENQTSTDFPFLYQVMSAGQEKFPDNDSTGYTHHFVCDVLNFIPGQDISCYRQRVTDHVCESTAKCQSYSLNLTDFNCHSSCLEMSWLSAFTVPIEYTDFIVDLRVVPNGTCSEYDTPGFNVDTMDDEDNNRGRTGFVPLAAGLASAGAIFVLVTVLTWVFCKKIRLRENGQTESVESSASNSSGVYKPWSSTGSQTISTDSQTGNCVVPVHEEDEDQYAHIDDVSDFGGSHADQADCDDEGYNIIREQFDPARASKGPNRKTVRPLPPPPTSNTSLSTQSEDRAIFGENGTLVSLESSIASPFPIGQPNPAPHKPIPLSNKYEHLGIVNIRTSHPAVSDHTVVRNPTLSGYSQLRLVKIPSGEMRLFPLQDDHPLFNDLYSGLQLIGLRNGSLCVIGLLDKDRDEDYHKYFELVKIPKDPSHHEKETNGENSVYPRKEDALTEQEEKREENLTDSLPSIYAIYFGLLDLDENCSFVSTENGGYLRVLDVDSPSRASDGSDYLRVLDVDESAFSPTIGGYLTVLDVDAPDPDS</sequence>
<feature type="region of interest" description="Disordered" evidence="1">
    <location>
        <begin position="300"/>
        <end position="332"/>
    </location>
</feature>
<feature type="signal peptide" evidence="3">
    <location>
        <begin position="1"/>
        <end position="29"/>
    </location>
</feature>
<feature type="compositionally biased region" description="Low complexity" evidence="1">
    <location>
        <begin position="303"/>
        <end position="312"/>
    </location>
</feature>
<keyword evidence="2" id="KW-0472">Membrane</keyword>
<feature type="compositionally biased region" description="Basic and acidic residues" evidence="1">
    <location>
        <begin position="564"/>
        <end position="580"/>
    </location>
</feature>